<keyword evidence="8" id="KW-1185">Reference proteome</keyword>
<dbReference type="InterPro" id="IPR006143">
    <property type="entry name" value="RND_pump_MFP"/>
</dbReference>
<dbReference type="PANTHER" id="PTHR30469:SF15">
    <property type="entry name" value="HLYD FAMILY OF SECRETION PROTEINS"/>
    <property type="match status" value="1"/>
</dbReference>
<evidence type="ECO:0000259" key="5">
    <source>
        <dbReference type="Pfam" id="PF25954"/>
    </source>
</evidence>
<gene>
    <name evidence="7" type="ORF">ADA01nite_33600</name>
</gene>
<evidence type="ECO:0000256" key="1">
    <source>
        <dbReference type="ARBA" id="ARBA00009477"/>
    </source>
</evidence>
<comment type="similarity">
    <text evidence="1">Belongs to the membrane fusion protein (MFP) (TC 8.A.1) family.</text>
</comment>
<keyword evidence="7" id="KW-0449">Lipoprotein</keyword>
<dbReference type="GO" id="GO:1990281">
    <property type="term" value="C:efflux pump complex"/>
    <property type="evidence" value="ECO:0007669"/>
    <property type="project" value="TreeGrafter"/>
</dbReference>
<dbReference type="Pfam" id="PF25954">
    <property type="entry name" value="Beta-barrel_RND_2"/>
    <property type="match status" value="1"/>
</dbReference>
<keyword evidence="3" id="KW-0732">Signal</keyword>
<dbReference type="Gene3D" id="1.10.287.470">
    <property type="entry name" value="Helix hairpin bin"/>
    <property type="match status" value="2"/>
</dbReference>
<dbReference type="NCBIfam" id="TIGR01730">
    <property type="entry name" value="RND_mfp"/>
    <property type="match status" value="1"/>
</dbReference>
<accession>A0A511VAE3</accession>
<dbReference type="OrthoDB" id="1634554at2"/>
<name>A0A511VAE3_9BACL</name>
<reference evidence="7 8" key="1">
    <citation type="submission" date="2019-07" db="EMBL/GenBank/DDBJ databases">
        <title>Whole genome shotgun sequence of Aneurinibacillus danicus NBRC 102444.</title>
        <authorList>
            <person name="Hosoyama A."/>
            <person name="Uohara A."/>
            <person name="Ohji S."/>
            <person name="Ichikawa N."/>
        </authorList>
    </citation>
    <scope>NUCLEOTIDE SEQUENCE [LARGE SCALE GENOMIC DNA]</scope>
    <source>
        <strain evidence="7 8">NBRC 102444</strain>
    </source>
</reference>
<comment type="caution">
    <text evidence="7">The sequence shown here is derived from an EMBL/GenBank/DDBJ whole genome shotgun (WGS) entry which is preliminary data.</text>
</comment>
<evidence type="ECO:0000256" key="3">
    <source>
        <dbReference type="SAM" id="SignalP"/>
    </source>
</evidence>
<evidence type="ECO:0000313" key="7">
    <source>
        <dbReference type="EMBL" id="GEN35900.1"/>
    </source>
</evidence>
<protein>
    <submittedName>
        <fullName evidence="7">Lipoprotein</fullName>
    </submittedName>
</protein>
<evidence type="ECO:0000259" key="6">
    <source>
        <dbReference type="Pfam" id="PF25989"/>
    </source>
</evidence>
<dbReference type="Gene3D" id="2.40.30.170">
    <property type="match status" value="1"/>
</dbReference>
<dbReference type="AlphaFoldDB" id="A0A511VAE3"/>
<dbReference type="EMBL" id="BJXX01000156">
    <property type="protein sequence ID" value="GEN35900.1"/>
    <property type="molecule type" value="Genomic_DNA"/>
</dbReference>
<dbReference type="InterPro" id="IPR058792">
    <property type="entry name" value="Beta-barrel_RND_2"/>
</dbReference>
<feature type="domain" description="Multidrug resistance protein MdtA-like barrel-sandwich hybrid" evidence="4">
    <location>
        <begin position="71"/>
        <end position="312"/>
    </location>
</feature>
<evidence type="ECO:0000256" key="2">
    <source>
        <dbReference type="SAM" id="Coils"/>
    </source>
</evidence>
<dbReference type="SUPFAM" id="SSF111369">
    <property type="entry name" value="HlyD-like secretion proteins"/>
    <property type="match status" value="2"/>
</dbReference>
<keyword evidence="2" id="KW-0175">Coiled coil</keyword>
<evidence type="ECO:0000313" key="8">
    <source>
        <dbReference type="Proteomes" id="UP000321157"/>
    </source>
</evidence>
<proteinExistence type="inferred from homology"/>
<dbReference type="Pfam" id="PF25917">
    <property type="entry name" value="BSH_RND"/>
    <property type="match status" value="1"/>
</dbReference>
<feature type="signal peptide" evidence="3">
    <location>
        <begin position="1"/>
        <end position="20"/>
    </location>
</feature>
<dbReference type="PROSITE" id="PS51257">
    <property type="entry name" value="PROKAR_LIPOPROTEIN"/>
    <property type="match status" value="1"/>
</dbReference>
<organism evidence="7 8">
    <name type="scientific">Aneurinibacillus danicus</name>
    <dbReference type="NCBI Taxonomy" id="267746"/>
    <lineage>
        <taxon>Bacteria</taxon>
        <taxon>Bacillati</taxon>
        <taxon>Bacillota</taxon>
        <taxon>Bacilli</taxon>
        <taxon>Bacillales</taxon>
        <taxon>Paenibacillaceae</taxon>
        <taxon>Aneurinibacillus group</taxon>
        <taxon>Aneurinibacillus</taxon>
    </lineage>
</organism>
<dbReference type="Pfam" id="PF25989">
    <property type="entry name" value="YknX_C"/>
    <property type="match status" value="1"/>
</dbReference>
<dbReference type="GO" id="GO:0015562">
    <property type="term" value="F:efflux transmembrane transporter activity"/>
    <property type="evidence" value="ECO:0007669"/>
    <property type="project" value="TreeGrafter"/>
</dbReference>
<dbReference type="Gene3D" id="2.40.420.20">
    <property type="match status" value="1"/>
</dbReference>
<evidence type="ECO:0000259" key="4">
    <source>
        <dbReference type="Pfam" id="PF25917"/>
    </source>
</evidence>
<sequence length="467" mass="48226">MKKKWIHVGAVCLVSASLLAGCGSAREAGLVTAGSAAQEVKPIAVSIAEVKEGVLTGGSQLLGEISPKVSVNVVAKLSGTLASLSVQKGEMVKQGQVIARLDQTDYVLGVKQAQASLNTAQASLAQAQAGVSAAKASLAQAQAAVETATSSLNQAKSTYGIKAAGNTSYEIAQQSVAIAQANYDRVKSLVDAGAASKTQLEQAESALLQAKTLMNQSAQADAQGKGAINTAKTSVKQAQVSADKTAKAAVQQAMGGERAARAGVQQAQVGLEKARTALNDTVIKAPITGIISFVGYETGELVSPQQAVATIININPVLVKINVSESMVVKFTKGALMDVEIPALGKTVKGKVTYRGIEADRQSKMFPIELEIPNPDGVILPGMKVNVLGVSMNNQKGLLVPADAIIEKDGKKSVYIVEGTRAIKRAIVTAEGNSTHVLVVSGLKSGDKVVVKGQSQLKDQAQVRIVQ</sequence>
<dbReference type="Proteomes" id="UP000321157">
    <property type="component" value="Unassembled WGS sequence"/>
</dbReference>
<dbReference type="RefSeq" id="WP_146811407.1">
    <property type="nucleotide sequence ID" value="NZ_BJXX01000156.1"/>
</dbReference>
<dbReference type="InterPro" id="IPR058637">
    <property type="entry name" value="YknX-like_C"/>
</dbReference>
<feature type="domain" description="YknX-like C-terminal permuted SH3-like" evidence="6">
    <location>
        <begin position="398"/>
        <end position="464"/>
    </location>
</feature>
<feature type="domain" description="CusB-like beta-barrel" evidence="5">
    <location>
        <begin position="318"/>
        <end position="387"/>
    </location>
</feature>
<feature type="chain" id="PRO_5039202644" evidence="3">
    <location>
        <begin position="21"/>
        <end position="467"/>
    </location>
</feature>
<dbReference type="InterPro" id="IPR058625">
    <property type="entry name" value="MdtA-like_BSH"/>
</dbReference>
<dbReference type="PANTHER" id="PTHR30469">
    <property type="entry name" value="MULTIDRUG RESISTANCE PROTEIN MDTA"/>
    <property type="match status" value="1"/>
</dbReference>
<feature type="coiled-coil region" evidence="2">
    <location>
        <begin position="110"/>
        <end position="158"/>
    </location>
</feature>
<dbReference type="Gene3D" id="2.40.50.100">
    <property type="match status" value="2"/>
</dbReference>